<dbReference type="GO" id="GO:0042597">
    <property type="term" value="C:periplasmic space"/>
    <property type="evidence" value="ECO:0007669"/>
    <property type="project" value="UniProtKB-SubCell"/>
</dbReference>
<dbReference type="Proteomes" id="UP000184089">
    <property type="component" value="Unassembled WGS sequence"/>
</dbReference>
<dbReference type="PANTHER" id="PTHR30024:SF47">
    <property type="entry name" value="TAURINE-BINDING PERIPLASMIC PROTEIN"/>
    <property type="match status" value="1"/>
</dbReference>
<evidence type="ECO:0000256" key="4">
    <source>
        <dbReference type="SAM" id="SignalP"/>
    </source>
</evidence>
<protein>
    <submittedName>
        <fullName evidence="5">ABC transporter substrate-binding protein</fullName>
    </submittedName>
    <submittedName>
        <fullName evidence="6">NitT/TauT family transport system substrate-binding protein</fullName>
    </submittedName>
</protein>
<evidence type="ECO:0000313" key="5">
    <source>
        <dbReference type="EMBL" id="MZL70316.1"/>
    </source>
</evidence>
<dbReference type="Proteomes" id="UP000474718">
    <property type="component" value="Unassembled WGS sequence"/>
</dbReference>
<dbReference type="AlphaFoldDB" id="A0AAQ1MDM2"/>
<comment type="subcellular location">
    <subcellularLocation>
        <location evidence="1">Periplasm</location>
    </subcellularLocation>
</comment>
<reference evidence="5 8" key="3">
    <citation type="journal article" date="2019" name="Nat. Med.">
        <title>A library of human gut bacterial isolates paired with longitudinal multiomics data enables mechanistic microbiome research.</title>
        <authorList>
            <person name="Poyet M."/>
            <person name="Groussin M."/>
            <person name="Gibbons S.M."/>
            <person name="Avila-Pacheco J."/>
            <person name="Jiang X."/>
            <person name="Kearney S.M."/>
            <person name="Perrotta A.R."/>
            <person name="Berdy B."/>
            <person name="Zhao S."/>
            <person name="Lieberman T.D."/>
            <person name="Swanson P.K."/>
            <person name="Smith M."/>
            <person name="Roesemann S."/>
            <person name="Alexander J.E."/>
            <person name="Rich S.A."/>
            <person name="Livny J."/>
            <person name="Vlamakis H."/>
            <person name="Clish C."/>
            <person name="Bullock K."/>
            <person name="Deik A."/>
            <person name="Scott J."/>
            <person name="Pierce K.A."/>
            <person name="Xavier R.J."/>
            <person name="Alm E.J."/>
        </authorList>
    </citation>
    <scope>NUCLEOTIDE SEQUENCE [LARGE SCALE GENOMIC DNA]</scope>
    <source>
        <strain evidence="5 8">BIOML-A2</strain>
    </source>
</reference>
<evidence type="ECO:0000313" key="8">
    <source>
        <dbReference type="Proteomes" id="UP000474718"/>
    </source>
</evidence>
<evidence type="ECO:0000256" key="3">
    <source>
        <dbReference type="ARBA" id="ARBA00022729"/>
    </source>
</evidence>
<reference evidence="6" key="1">
    <citation type="submission" date="2016-11" db="EMBL/GenBank/DDBJ databases">
        <authorList>
            <person name="Varghese N."/>
            <person name="Submissions S."/>
        </authorList>
    </citation>
    <scope>NUCLEOTIDE SEQUENCE</scope>
    <source>
        <strain evidence="6">DSM 4029</strain>
    </source>
</reference>
<keyword evidence="3 4" id="KW-0732">Signal</keyword>
<evidence type="ECO:0000313" key="7">
    <source>
        <dbReference type="Proteomes" id="UP000184089"/>
    </source>
</evidence>
<gene>
    <name evidence="5" type="ORF">GT747_11185</name>
    <name evidence="6" type="ORF">SAMN05444424_1782</name>
</gene>
<comment type="caution">
    <text evidence="6">The sequence shown here is derived from an EMBL/GenBank/DDBJ whole genome shotgun (WGS) entry which is preliminary data.</text>
</comment>
<proteinExistence type="inferred from homology"/>
<keyword evidence="8" id="KW-1185">Reference proteome</keyword>
<feature type="chain" id="PRO_5042863082" evidence="4">
    <location>
        <begin position="29"/>
        <end position="345"/>
    </location>
</feature>
<dbReference type="EMBL" id="FQVY01000002">
    <property type="protein sequence ID" value="SHG18394.1"/>
    <property type="molecule type" value="Genomic_DNA"/>
</dbReference>
<dbReference type="PROSITE" id="PS51257">
    <property type="entry name" value="PROKAR_LIPOPROTEIN"/>
    <property type="match status" value="1"/>
</dbReference>
<dbReference type="Gene3D" id="3.40.190.10">
    <property type="entry name" value="Periplasmic binding protein-like II"/>
    <property type="match status" value="2"/>
</dbReference>
<dbReference type="SUPFAM" id="SSF53850">
    <property type="entry name" value="Periplasmic binding protein-like II"/>
    <property type="match status" value="1"/>
</dbReference>
<name>A0AAQ1MDM2_9FIRM</name>
<reference evidence="7" key="2">
    <citation type="submission" date="2016-11" db="EMBL/GenBank/DDBJ databases">
        <authorList>
            <person name="Jaros S."/>
            <person name="Januszkiewicz K."/>
            <person name="Wedrychowicz H."/>
        </authorList>
    </citation>
    <scope>NUCLEOTIDE SEQUENCE [LARGE SCALE GENOMIC DNA]</scope>
    <source>
        <strain evidence="7">DSM 4029</strain>
    </source>
</reference>
<evidence type="ECO:0000256" key="1">
    <source>
        <dbReference type="ARBA" id="ARBA00004418"/>
    </source>
</evidence>
<dbReference type="EMBL" id="WWVX01000008">
    <property type="protein sequence ID" value="MZL70316.1"/>
    <property type="molecule type" value="Genomic_DNA"/>
</dbReference>
<sequence length="345" mass="37405">MQKKSWQTRTARLAAGTLAAALALGAFTGCGEKKGEGDKALTKVTVNEVTHSVFYAPQYAAINLGFFEEEGIDIDLSVGQGTDKVMTGVLSGSIDVGFGGPEAAIYIYNEGKENYSQIFAQLTKRDGSFLVGREKDDNFSWSKLKGTTLLPGRKGGVPYMTLGHVLRQNGLIPGTDLTLDDSIQFSAMAGAFTGGNGDYVALFEPTASMLEKEGRGYIVASIGEESGEIPYTAYFASKDFIEKNPDLVQRFTNAVYKGQQWVQSHSAKEVAEAIAPSFADTDVELLTTVVQHYKDIDAWSTDPVMERESFERLQDVMTEAGELKQKADYDNLVNNTFAEAAKANG</sequence>
<dbReference type="Pfam" id="PF13379">
    <property type="entry name" value="NMT1_2"/>
    <property type="match status" value="1"/>
</dbReference>
<feature type="signal peptide" evidence="4">
    <location>
        <begin position="1"/>
        <end position="28"/>
    </location>
</feature>
<comment type="similarity">
    <text evidence="2">Belongs to the bacterial solute-binding protein SsuA/TauA family.</text>
</comment>
<organism evidence="6 7">
    <name type="scientific">Bittarella massiliensis</name>
    <name type="common">ex Durand et al. 2017</name>
    <dbReference type="NCBI Taxonomy" id="1720313"/>
    <lineage>
        <taxon>Bacteria</taxon>
        <taxon>Bacillati</taxon>
        <taxon>Bacillota</taxon>
        <taxon>Clostridia</taxon>
        <taxon>Eubacteriales</taxon>
        <taxon>Oscillospiraceae</taxon>
        <taxon>Bittarella (ex Durand et al. 2017)</taxon>
    </lineage>
</organism>
<dbReference type="RefSeq" id="WP_021660681.1">
    <property type="nucleotide sequence ID" value="NZ_FQVY01000002.1"/>
</dbReference>
<accession>A0AAQ1MDM2</accession>
<evidence type="ECO:0000313" key="6">
    <source>
        <dbReference type="EMBL" id="SHG18394.1"/>
    </source>
</evidence>
<dbReference type="PANTHER" id="PTHR30024">
    <property type="entry name" value="ALIPHATIC SULFONATES-BINDING PROTEIN-RELATED"/>
    <property type="match status" value="1"/>
</dbReference>
<evidence type="ECO:0000256" key="2">
    <source>
        <dbReference type="ARBA" id="ARBA00010742"/>
    </source>
</evidence>